<comment type="caution">
    <text evidence="1">The sequence shown here is derived from an EMBL/GenBank/DDBJ whole genome shotgun (WGS) entry which is preliminary data.</text>
</comment>
<evidence type="ECO:0000313" key="1">
    <source>
        <dbReference type="EMBL" id="MBB5888344.1"/>
    </source>
</evidence>
<dbReference type="Proteomes" id="UP000562464">
    <property type="component" value="Unassembled WGS sequence"/>
</dbReference>
<dbReference type="EMBL" id="JACHHV010000021">
    <property type="protein sequence ID" value="MBB5888344.1"/>
    <property type="molecule type" value="Genomic_DNA"/>
</dbReference>
<sequence length="52" mass="5845">MCLLVEMDVQVKSNVTRVGHKTTTEIYSYITPKMTNDLVDKLNGLIAIYVGQ</sequence>
<keyword evidence="2" id="KW-1185">Reference proteome</keyword>
<organism evidence="1 2">
    <name type="scientific">Lactovum miscens</name>
    <dbReference type="NCBI Taxonomy" id="190387"/>
    <lineage>
        <taxon>Bacteria</taxon>
        <taxon>Bacillati</taxon>
        <taxon>Bacillota</taxon>
        <taxon>Bacilli</taxon>
        <taxon>Lactobacillales</taxon>
        <taxon>Streptococcaceae</taxon>
        <taxon>Lactovum</taxon>
    </lineage>
</organism>
<accession>A0A841C7L8</accession>
<protein>
    <recommendedName>
        <fullName evidence="3">Integrase</fullName>
    </recommendedName>
</protein>
<proteinExistence type="predicted"/>
<dbReference type="AlphaFoldDB" id="A0A841C7L8"/>
<dbReference type="RefSeq" id="WP_183540301.1">
    <property type="nucleotide sequence ID" value="NZ_JACHHV010000021.1"/>
</dbReference>
<name>A0A841C7L8_9LACT</name>
<gene>
    <name evidence="1" type="ORF">HNQ37_001237</name>
</gene>
<evidence type="ECO:0008006" key="3">
    <source>
        <dbReference type="Google" id="ProtNLM"/>
    </source>
</evidence>
<evidence type="ECO:0000313" key="2">
    <source>
        <dbReference type="Proteomes" id="UP000562464"/>
    </source>
</evidence>
<reference evidence="1 2" key="1">
    <citation type="submission" date="2020-08" db="EMBL/GenBank/DDBJ databases">
        <title>Genomic Encyclopedia of Type Strains, Phase IV (KMG-IV): sequencing the most valuable type-strain genomes for metagenomic binning, comparative biology and taxonomic classification.</title>
        <authorList>
            <person name="Goeker M."/>
        </authorList>
    </citation>
    <scope>NUCLEOTIDE SEQUENCE [LARGE SCALE GENOMIC DNA]</scope>
    <source>
        <strain evidence="1 2">DSM 14925</strain>
    </source>
</reference>